<organism evidence="4 5">
    <name type="scientific">Penicilliopsis zonata CBS 506.65</name>
    <dbReference type="NCBI Taxonomy" id="1073090"/>
    <lineage>
        <taxon>Eukaryota</taxon>
        <taxon>Fungi</taxon>
        <taxon>Dikarya</taxon>
        <taxon>Ascomycota</taxon>
        <taxon>Pezizomycotina</taxon>
        <taxon>Eurotiomycetes</taxon>
        <taxon>Eurotiomycetidae</taxon>
        <taxon>Eurotiales</taxon>
        <taxon>Aspergillaceae</taxon>
        <taxon>Penicilliopsis</taxon>
    </lineage>
</organism>
<name>A0A1L9SMG8_9EURO</name>
<dbReference type="GO" id="GO:0008270">
    <property type="term" value="F:zinc ion binding"/>
    <property type="evidence" value="ECO:0007669"/>
    <property type="project" value="UniProtKB-KW"/>
</dbReference>
<evidence type="ECO:0000313" key="4">
    <source>
        <dbReference type="EMBL" id="OJJ48291.1"/>
    </source>
</evidence>
<protein>
    <recommendedName>
        <fullName evidence="3">RING-type domain-containing protein</fullName>
    </recommendedName>
</protein>
<keyword evidence="5" id="KW-1185">Reference proteome</keyword>
<dbReference type="InterPro" id="IPR013083">
    <property type="entry name" value="Znf_RING/FYVE/PHD"/>
</dbReference>
<feature type="region of interest" description="Disordered" evidence="2">
    <location>
        <begin position="51"/>
        <end position="71"/>
    </location>
</feature>
<dbReference type="PANTHER" id="PTHR22996:SF0">
    <property type="entry name" value="RE60872P-RELATED"/>
    <property type="match status" value="1"/>
</dbReference>
<dbReference type="GO" id="GO:0016567">
    <property type="term" value="P:protein ubiquitination"/>
    <property type="evidence" value="ECO:0007669"/>
    <property type="project" value="TreeGrafter"/>
</dbReference>
<evidence type="ECO:0000259" key="3">
    <source>
        <dbReference type="PROSITE" id="PS50089"/>
    </source>
</evidence>
<dbReference type="PANTHER" id="PTHR22996">
    <property type="entry name" value="MAHOGUNIN"/>
    <property type="match status" value="1"/>
</dbReference>
<gene>
    <name evidence="4" type="ORF">ASPZODRAFT_130268</name>
</gene>
<dbReference type="OrthoDB" id="1711136at2759"/>
<accession>A0A1L9SMG8</accession>
<dbReference type="Pfam" id="PF13920">
    <property type="entry name" value="zf-C3HC4_3"/>
    <property type="match status" value="1"/>
</dbReference>
<dbReference type="InterPro" id="IPR045194">
    <property type="entry name" value="MGRN1/RNF157-like"/>
</dbReference>
<dbReference type="EMBL" id="KV878339">
    <property type="protein sequence ID" value="OJJ48291.1"/>
    <property type="molecule type" value="Genomic_DNA"/>
</dbReference>
<sequence>MLPETPSLGMGELYPVLTSQDMARMQRRYDVNTLMQMSYYSDMYALGGAGGGSQSKKGLDNQNDGRPTPKESKDLLTTLECKICMTQLVDTVIIPCGHAVLCRWCAEQHIPSSRVDGTRPKTYSLCPVCRTHVMNKVNTPSNDDSFFFFFFWSQVRVLTSQYRIFFS</sequence>
<evidence type="ECO:0000256" key="1">
    <source>
        <dbReference type="PROSITE-ProRule" id="PRU00175"/>
    </source>
</evidence>
<dbReference type="GO" id="GO:0061630">
    <property type="term" value="F:ubiquitin protein ligase activity"/>
    <property type="evidence" value="ECO:0007669"/>
    <property type="project" value="UniProtKB-EC"/>
</dbReference>
<evidence type="ECO:0000256" key="2">
    <source>
        <dbReference type="SAM" id="MobiDB-lite"/>
    </source>
</evidence>
<keyword evidence="1" id="KW-0479">Metal-binding</keyword>
<dbReference type="STRING" id="1073090.A0A1L9SMG8"/>
<dbReference type="SMART" id="SM00184">
    <property type="entry name" value="RING"/>
    <property type="match status" value="1"/>
</dbReference>
<dbReference type="Gene3D" id="3.30.40.10">
    <property type="entry name" value="Zinc/RING finger domain, C3HC4 (zinc finger)"/>
    <property type="match status" value="1"/>
</dbReference>
<dbReference type="VEuPathDB" id="FungiDB:ASPZODRAFT_130268"/>
<evidence type="ECO:0000313" key="5">
    <source>
        <dbReference type="Proteomes" id="UP000184188"/>
    </source>
</evidence>
<keyword evidence="1" id="KW-0863">Zinc-finger</keyword>
<feature type="domain" description="RING-type" evidence="3">
    <location>
        <begin position="81"/>
        <end position="130"/>
    </location>
</feature>
<dbReference type="InterPro" id="IPR001841">
    <property type="entry name" value="Znf_RING"/>
</dbReference>
<dbReference type="GO" id="GO:0005737">
    <property type="term" value="C:cytoplasm"/>
    <property type="evidence" value="ECO:0007669"/>
    <property type="project" value="TreeGrafter"/>
</dbReference>
<dbReference type="Proteomes" id="UP000184188">
    <property type="component" value="Unassembled WGS sequence"/>
</dbReference>
<proteinExistence type="predicted"/>
<dbReference type="PROSITE" id="PS50089">
    <property type="entry name" value="ZF_RING_2"/>
    <property type="match status" value="1"/>
</dbReference>
<keyword evidence="1" id="KW-0862">Zinc</keyword>
<dbReference type="RefSeq" id="XP_022582801.1">
    <property type="nucleotide sequence ID" value="XM_022722462.1"/>
</dbReference>
<reference evidence="5" key="1">
    <citation type="journal article" date="2017" name="Genome Biol.">
        <title>Comparative genomics reveals high biological diversity and specific adaptations in the industrially and medically important fungal genus Aspergillus.</title>
        <authorList>
            <person name="de Vries R.P."/>
            <person name="Riley R."/>
            <person name="Wiebenga A."/>
            <person name="Aguilar-Osorio G."/>
            <person name="Amillis S."/>
            <person name="Uchima C.A."/>
            <person name="Anderluh G."/>
            <person name="Asadollahi M."/>
            <person name="Askin M."/>
            <person name="Barry K."/>
            <person name="Battaglia E."/>
            <person name="Bayram O."/>
            <person name="Benocci T."/>
            <person name="Braus-Stromeyer S.A."/>
            <person name="Caldana C."/>
            <person name="Canovas D."/>
            <person name="Cerqueira G.C."/>
            <person name="Chen F."/>
            <person name="Chen W."/>
            <person name="Choi C."/>
            <person name="Clum A."/>
            <person name="Dos Santos R.A."/>
            <person name="Damasio A.R."/>
            <person name="Diallinas G."/>
            <person name="Emri T."/>
            <person name="Fekete E."/>
            <person name="Flipphi M."/>
            <person name="Freyberg S."/>
            <person name="Gallo A."/>
            <person name="Gournas C."/>
            <person name="Habgood R."/>
            <person name="Hainaut M."/>
            <person name="Harispe M.L."/>
            <person name="Henrissat B."/>
            <person name="Hilden K.S."/>
            <person name="Hope R."/>
            <person name="Hossain A."/>
            <person name="Karabika E."/>
            <person name="Karaffa L."/>
            <person name="Karanyi Z."/>
            <person name="Krasevec N."/>
            <person name="Kuo A."/>
            <person name="Kusch H."/>
            <person name="LaButti K."/>
            <person name="Lagendijk E.L."/>
            <person name="Lapidus A."/>
            <person name="Levasseur A."/>
            <person name="Lindquist E."/>
            <person name="Lipzen A."/>
            <person name="Logrieco A.F."/>
            <person name="MacCabe A."/>
            <person name="Maekelae M.R."/>
            <person name="Malavazi I."/>
            <person name="Melin P."/>
            <person name="Meyer V."/>
            <person name="Mielnichuk N."/>
            <person name="Miskei M."/>
            <person name="Molnar A.P."/>
            <person name="Mule G."/>
            <person name="Ngan C.Y."/>
            <person name="Orejas M."/>
            <person name="Orosz E."/>
            <person name="Ouedraogo J.P."/>
            <person name="Overkamp K.M."/>
            <person name="Park H.-S."/>
            <person name="Perrone G."/>
            <person name="Piumi F."/>
            <person name="Punt P.J."/>
            <person name="Ram A.F."/>
            <person name="Ramon A."/>
            <person name="Rauscher S."/>
            <person name="Record E."/>
            <person name="Riano-Pachon D.M."/>
            <person name="Robert V."/>
            <person name="Roehrig J."/>
            <person name="Ruller R."/>
            <person name="Salamov A."/>
            <person name="Salih N.S."/>
            <person name="Samson R.A."/>
            <person name="Sandor E."/>
            <person name="Sanguinetti M."/>
            <person name="Schuetze T."/>
            <person name="Sepcic K."/>
            <person name="Shelest E."/>
            <person name="Sherlock G."/>
            <person name="Sophianopoulou V."/>
            <person name="Squina F.M."/>
            <person name="Sun H."/>
            <person name="Susca A."/>
            <person name="Todd R.B."/>
            <person name="Tsang A."/>
            <person name="Unkles S.E."/>
            <person name="van de Wiele N."/>
            <person name="van Rossen-Uffink D."/>
            <person name="Oliveira J.V."/>
            <person name="Vesth T.C."/>
            <person name="Visser J."/>
            <person name="Yu J.-H."/>
            <person name="Zhou M."/>
            <person name="Andersen M.R."/>
            <person name="Archer D.B."/>
            <person name="Baker S.E."/>
            <person name="Benoit I."/>
            <person name="Brakhage A.A."/>
            <person name="Braus G.H."/>
            <person name="Fischer R."/>
            <person name="Frisvad J.C."/>
            <person name="Goldman G.H."/>
            <person name="Houbraken J."/>
            <person name="Oakley B."/>
            <person name="Pocsi I."/>
            <person name="Scazzocchio C."/>
            <person name="Seiboth B."/>
            <person name="vanKuyk P.A."/>
            <person name="Wortman J."/>
            <person name="Dyer P.S."/>
            <person name="Grigoriev I.V."/>
        </authorList>
    </citation>
    <scope>NUCLEOTIDE SEQUENCE [LARGE SCALE GENOMIC DNA]</scope>
    <source>
        <strain evidence="5">CBS 506.65</strain>
    </source>
</reference>
<dbReference type="AlphaFoldDB" id="A0A1L9SMG8"/>
<dbReference type="SUPFAM" id="SSF57850">
    <property type="entry name" value="RING/U-box"/>
    <property type="match status" value="1"/>
</dbReference>
<dbReference type="GeneID" id="34608927"/>